<evidence type="ECO:0000256" key="2">
    <source>
        <dbReference type="SAM" id="SignalP"/>
    </source>
</evidence>
<gene>
    <name evidence="4" type="ORF">M413DRAFT_448140</name>
</gene>
<keyword evidence="1" id="KW-0472">Membrane</keyword>
<reference evidence="5" key="2">
    <citation type="submission" date="2015-01" db="EMBL/GenBank/DDBJ databases">
        <title>Evolutionary Origins and Diversification of the Mycorrhizal Mutualists.</title>
        <authorList>
            <consortium name="DOE Joint Genome Institute"/>
            <consortium name="Mycorrhizal Genomics Consortium"/>
            <person name="Kohler A."/>
            <person name="Kuo A."/>
            <person name="Nagy L.G."/>
            <person name="Floudas D."/>
            <person name="Copeland A."/>
            <person name="Barry K.W."/>
            <person name="Cichocki N."/>
            <person name="Veneault-Fourrey C."/>
            <person name="LaButti K."/>
            <person name="Lindquist E.A."/>
            <person name="Lipzen A."/>
            <person name="Lundell T."/>
            <person name="Morin E."/>
            <person name="Murat C."/>
            <person name="Riley R."/>
            <person name="Ohm R."/>
            <person name="Sun H."/>
            <person name="Tunlid A."/>
            <person name="Henrissat B."/>
            <person name="Grigoriev I.V."/>
            <person name="Hibbett D.S."/>
            <person name="Martin F."/>
        </authorList>
    </citation>
    <scope>NUCLEOTIDE SEQUENCE [LARGE SCALE GENOMIC DNA]</scope>
    <source>
        <strain evidence="5">h7</strain>
    </source>
</reference>
<dbReference type="STRING" id="686832.A0A0C3C0R5"/>
<dbReference type="InterPro" id="IPR017853">
    <property type="entry name" value="GH"/>
</dbReference>
<evidence type="ECO:0000259" key="3">
    <source>
        <dbReference type="Pfam" id="PF16862"/>
    </source>
</evidence>
<reference evidence="4 5" key="1">
    <citation type="submission" date="2014-04" db="EMBL/GenBank/DDBJ databases">
        <authorList>
            <consortium name="DOE Joint Genome Institute"/>
            <person name="Kuo A."/>
            <person name="Gay G."/>
            <person name="Dore J."/>
            <person name="Kohler A."/>
            <person name="Nagy L.G."/>
            <person name="Floudas D."/>
            <person name="Copeland A."/>
            <person name="Barry K.W."/>
            <person name="Cichocki N."/>
            <person name="Veneault-Fourrey C."/>
            <person name="LaButti K."/>
            <person name="Lindquist E.A."/>
            <person name="Lipzen A."/>
            <person name="Lundell T."/>
            <person name="Morin E."/>
            <person name="Murat C."/>
            <person name="Sun H."/>
            <person name="Tunlid A."/>
            <person name="Henrissat B."/>
            <person name="Grigoriev I.V."/>
            <person name="Hibbett D.S."/>
            <person name="Martin F."/>
            <person name="Nordberg H.P."/>
            <person name="Cantor M.N."/>
            <person name="Hua S.X."/>
        </authorList>
    </citation>
    <scope>NUCLEOTIDE SEQUENCE [LARGE SCALE GENOMIC DNA]</scope>
    <source>
        <strain evidence="5">h7</strain>
    </source>
</reference>
<dbReference type="InterPro" id="IPR052974">
    <property type="entry name" value="GH79_Enzymes"/>
</dbReference>
<protein>
    <submittedName>
        <fullName evidence="4">Glycoside hydrolase family 79 protein</fullName>
    </submittedName>
</protein>
<keyword evidence="2" id="KW-0732">Signal</keyword>
<proteinExistence type="predicted"/>
<feature type="signal peptide" evidence="2">
    <location>
        <begin position="1"/>
        <end position="18"/>
    </location>
</feature>
<dbReference type="Gene3D" id="3.20.20.80">
    <property type="entry name" value="Glycosidases"/>
    <property type="match status" value="1"/>
</dbReference>
<feature type="chain" id="PRO_5002175872" evidence="2">
    <location>
        <begin position="19"/>
        <end position="659"/>
    </location>
</feature>
<keyword evidence="4" id="KW-0378">Hydrolase</keyword>
<keyword evidence="1" id="KW-1133">Transmembrane helix</keyword>
<dbReference type="InterPro" id="IPR031728">
    <property type="entry name" value="GlcAase_C"/>
</dbReference>
<accession>A0A0C3C0R5</accession>
<evidence type="ECO:0000256" key="1">
    <source>
        <dbReference type="SAM" id="Phobius"/>
    </source>
</evidence>
<dbReference type="Gene3D" id="2.60.40.1180">
    <property type="entry name" value="Golgi alpha-mannosidase II"/>
    <property type="match status" value="1"/>
</dbReference>
<dbReference type="PANTHER" id="PTHR36183">
    <property type="entry name" value="BETA-GLUCURONIDASE"/>
    <property type="match status" value="1"/>
</dbReference>
<name>A0A0C3C0R5_HEBCY</name>
<dbReference type="HOGENOM" id="CLU_023945_0_0_1"/>
<feature type="domain" description="Beta-glucuronidase C-terminal" evidence="3">
    <location>
        <begin position="465"/>
        <end position="567"/>
    </location>
</feature>
<evidence type="ECO:0000313" key="5">
    <source>
        <dbReference type="Proteomes" id="UP000053424"/>
    </source>
</evidence>
<dbReference type="PANTHER" id="PTHR36183:SF2">
    <property type="entry name" value="BETA-GLUCURONIDASE C-TERMINAL DOMAIN-CONTAINING PROTEIN"/>
    <property type="match status" value="1"/>
</dbReference>
<dbReference type="SUPFAM" id="SSF51445">
    <property type="entry name" value="(Trans)glycosidases"/>
    <property type="match status" value="1"/>
</dbReference>
<feature type="transmembrane region" description="Helical" evidence="1">
    <location>
        <begin position="636"/>
        <end position="658"/>
    </location>
</feature>
<keyword evidence="5" id="KW-1185">Reference proteome</keyword>
<organism evidence="4 5">
    <name type="scientific">Hebeloma cylindrosporum</name>
    <dbReference type="NCBI Taxonomy" id="76867"/>
    <lineage>
        <taxon>Eukaryota</taxon>
        <taxon>Fungi</taxon>
        <taxon>Dikarya</taxon>
        <taxon>Basidiomycota</taxon>
        <taxon>Agaricomycotina</taxon>
        <taxon>Agaricomycetes</taxon>
        <taxon>Agaricomycetidae</taxon>
        <taxon>Agaricales</taxon>
        <taxon>Agaricineae</taxon>
        <taxon>Hymenogastraceae</taxon>
        <taxon>Hebeloma</taxon>
    </lineage>
</organism>
<keyword evidence="1" id="KW-0812">Transmembrane</keyword>
<dbReference type="AlphaFoldDB" id="A0A0C3C0R5"/>
<dbReference type="OrthoDB" id="2796951at2759"/>
<evidence type="ECO:0000313" key="4">
    <source>
        <dbReference type="EMBL" id="KIM37869.1"/>
    </source>
</evidence>
<sequence length="659" mass="70207">MLIAALALLGSAFTTARAVTVYGQIPLAQTIGANPSAGSAVPPTKTLAAYDKTVLNPPALPSPPPAAAYTLSLQKDAGAVNGLSIPHVGGSFWGFSVEMSVISQVLGKNSSLIQVPFLNLMANLQERAGSVVIRLGGNTQEFAAMVPSLPNGHTFAKADSGSTQTTKTPAVLYTVDMFYMAANISSMVNVGWFFGIPFNDSTNWRLTIAEQAQAIVGGHLLGLQAGNEPDFYQQFGRRVTYSPQMYTDEVQSLINTMNQNPLILNKNMLIGPSVATSGTWTPEQVWDTGFIDRFKDNLYALSVEHYPNNNCAAQFNTGQPIEVPQDVFPSYLTHTAAVNLVQPYIHSTDLAQAAGKPFIMFETNTASCGGFPGISDTYGAALWAIDYGFQMAYANFTHGLLHIGGQNVYYNPFTSPPTNQSSYNEWTAGAIYYSTIVVAEALGKTNTSRIIDLWGNAGSVYTPSYAIYENNVLSKVALFNFMDDKSGASNSQVTITVPAGAPSTVKVKYLSADTVSTKENIMWAGQTLGNQYTVDGRFRGSLNVTTINCDTTANTCVVPVNAPGFALVFFDTNAEPLSIGQATETFATTARTKFHNTVTFDPAALSTSNGHSGMSKDGFGSTSVGSISKATRRMTVSGVGVMLGSAILGGVWIVRGLLR</sequence>
<dbReference type="EMBL" id="KN831794">
    <property type="protein sequence ID" value="KIM37869.1"/>
    <property type="molecule type" value="Genomic_DNA"/>
</dbReference>
<dbReference type="InterPro" id="IPR013780">
    <property type="entry name" value="Glyco_hydro_b"/>
</dbReference>
<dbReference type="GO" id="GO:0016787">
    <property type="term" value="F:hydrolase activity"/>
    <property type="evidence" value="ECO:0007669"/>
    <property type="project" value="UniProtKB-KW"/>
</dbReference>
<dbReference type="Pfam" id="PF16862">
    <property type="entry name" value="Glyco_hydro_79C"/>
    <property type="match status" value="1"/>
</dbReference>
<dbReference type="Proteomes" id="UP000053424">
    <property type="component" value="Unassembled WGS sequence"/>
</dbReference>